<accession>A0AAW1U4H3</accession>
<name>A0AAW1U4H3_9CUCU</name>
<proteinExistence type="predicted"/>
<reference evidence="1 2" key="1">
    <citation type="submission" date="2023-03" db="EMBL/GenBank/DDBJ databases">
        <title>Genome insight into feeding habits of ladybird beetles.</title>
        <authorList>
            <person name="Li H.-S."/>
            <person name="Huang Y.-H."/>
            <person name="Pang H."/>
        </authorList>
    </citation>
    <scope>NUCLEOTIDE SEQUENCE [LARGE SCALE GENOMIC DNA]</scope>
    <source>
        <strain evidence="1">SYSU_2023b</strain>
        <tissue evidence="1">Whole body</tissue>
    </source>
</reference>
<protein>
    <submittedName>
        <fullName evidence="1">Uncharacterized protein</fullName>
    </submittedName>
</protein>
<comment type="caution">
    <text evidence="1">The sequence shown here is derived from an EMBL/GenBank/DDBJ whole genome shotgun (WGS) entry which is preliminary data.</text>
</comment>
<dbReference type="EMBL" id="JARQZJ010000032">
    <property type="protein sequence ID" value="KAK9874801.1"/>
    <property type="molecule type" value="Genomic_DNA"/>
</dbReference>
<dbReference type="Proteomes" id="UP001431783">
    <property type="component" value="Unassembled WGS sequence"/>
</dbReference>
<gene>
    <name evidence="1" type="ORF">WA026_005608</name>
</gene>
<evidence type="ECO:0000313" key="2">
    <source>
        <dbReference type="Proteomes" id="UP001431783"/>
    </source>
</evidence>
<keyword evidence="2" id="KW-1185">Reference proteome</keyword>
<sequence>MSLSVFSVPRWKQPENGVVLPSAVQHVPCTFQQQAATVGDIADAANFSVTMTKHHQGCCRNRGLETGYHAWFTRFGPAATRHRGCRGL</sequence>
<evidence type="ECO:0000313" key="1">
    <source>
        <dbReference type="EMBL" id="KAK9874801.1"/>
    </source>
</evidence>
<dbReference type="AlphaFoldDB" id="A0AAW1U4H3"/>
<organism evidence="1 2">
    <name type="scientific">Henosepilachna vigintioctopunctata</name>
    <dbReference type="NCBI Taxonomy" id="420089"/>
    <lineage>
        <taxon>Eukaryota</taxon>
        <taxon>Metazoa</taxon>
        <taxon>Ecdysozoa</taxon>
        <taxon>Arthropoda</taxon>
        <taxon>Hexapoda</taxon>
        <taxon>Insecta</taxon>
        <taxon>Pterygota</taxon>
        <taxon>Neoptera</taxon>
        <taxon>Endopterygota</taxon>
        <taxon>Coleoptera</taxon>
        <taxon>Polyphaga</taxon>
        <taxon>Cucujiformia</taxon>
        <taxon>Coccinelloidea</taxon>
        <taxon>Coccinellidae</taxon>
        <taxon>Epilachninae</taxon>
        <taxon>Epilachnini</taxon>
        <taxon>Henosepilachna</taxon>
    </lineage>
</organism>